<gene>
    <name evidence="2" type="ORF">UFOVP607_53</name>
</gene>
<name>A0A6J5N721_9CAUD</name>
<dbReference type="Pfam" id="PF21722">
    <property type="entry name" value="Gly_rich_2"/>
    <property type="match status" value="1"/>
</dbReference>
<evidence type="ECO:0000259" key="1">
    <source>
        <dbReference type="Pfam" id="PF21722"/>
    </source>
</evidence>
<evidence type="ECO:0000313" key="2">
    <source>
        <dbReference type="EMBL" id="CAB4153176.1"/>
    </source>
</evidence>
<proteinExistence type="predicted"/>
<protein>
    <recommendedName>
        <fullName evidence="1">Glycine-rich domain-containing protein</fullName>
    </recommendedName>
</protein>
<dbReference type="EMBL" id="LR796581">
    <property type="protein sequence ID" value="CAB4153176.1"/>
    <property type="molecule type" value="Genomic_DNA"/>
</dbReference>
<dbReference type="InterPro" id="IPR049304">
    <property type="entry name" value="Gly_rich_dom"/>
</dbReference>
<reference evidence="2" key="1">
    <citation type="submission" date="2020-04" db="EMBL/GenBank/DDBJ databases">
        <authorList>
            <person name="Chiriac C."/>
            <person name="Salcher M."/>
            <person name="Ghai R."/>
            <person name="Kavagutti S V."/>
        </authorList>
    </citation>
    <scope>NUCLEOTIDE SEQUENCE</scope>
</reference>
<feature type="domain" description="Glycine-rich" evidence="1">
    <location>
        <begin position="29"/>
        <end position="256"/>
    </location>
</feature>
<organism evidence="2">
    <name type="scientific">uncultured Caudovirales phage</name>
    <dbReference type="NCBI Taxonomy" id="2100421"/>
    <lineage>
        <taxon>Viruses</taxon>
        <taxon>Duplodnaviria</taxon>
        <taxon>Heunggongvirae</taxon>
        <taxon>Uroviricota</taxon>
        <taxon>Caudoviricetes</taxon>
        <taxon>Peduoviridae</taxon>
        <taxon>Maltschvirus</taxon>
        <taxon>Maltschvirus maltsch</taxon>
    </lineage>
</organism>
<accession>A0A6J5N721</accession>
<sequence>MPTIFSPVASIVKPVSRRVFDGRRAAIAIPSLAIDYLIVGGGGSGGYYIGGGGGAGEVYPSPAPIALVAGVTYSFVVGAGAAPGGYDGSPSTFSIAGALIKTAVGGLAGVLNGGAGSGNGGNSGNGFSGGAGLGFGGNYGGAGGGGATEAGKPNTNTPNAGGDGGLGYVWIDGRRYGNGGGGAASNNAGTPTIGRGGAQNGSGDGQAYDASGNIILSGAQQGSSGFANTGDGGGGGNIGANNWVNTLGGGSGIGVLAVPAASYTGVTTGSPTIEVVGATTYIRFLSSGSYTA</sequence>